<keyword evidence="2" id="KW-1185">Reference proteome</keyword>
<dbReference type="AlphaFoldDB" id="A0AAD3T7D4"/>
<dbReference type="Proteomes" id="UP001279734">
    <property type="component" value="Unassembled WGS sequence"/>
</dbReference>
<organism evidence="1 2">
    <name type="scientific">Nepenthes gracilis</name>
    <name type="common">Slender pitcher plant</name>
    <dbReference type="NCBI Taxonomy" id="150966"/>
    <lineage>
        <taxon>Eukaryota</taxon>
        <taxon>Viridiplantae</taxon>
        <taxon>Streptophyta</taxon>
        <taxon>Embryophyta</taxon>
        <taxon>Tracheophyta</taxon>
        <taxon>Spermatophyta</taxon>
        <taxon>Magnoliopsida</taxon>
        <taxon>eudicotyledons</taxon>
        <taxon>Gunneridae</taxon>
        <taxon>Pentapetalae</taxon>
        <taxon>Caryophyllales</taxon>
        <taxon>Nepenthaceae</taxon>
        <taxon>Nepenthes</taxon>
    </lineage>
</organism>
<proteinExistence type="predicted"/>
<evidence type="ECO:0000313" key="1">
    <source>
        <dbReference type="EMBL" id="GMH24860.1"/>
    </source>
</evidence>
<gene>
    <name evidence="1" type="ORF">Nepgr_026703</name>
</gene>
<name>A0AAD3T7D4_NEPGR</name>
<dbReference type="EMBL" id="BSYO01000028">
    <property type="protein sequence ID" value="GMH24860.1"/>
    <property type="molecule type" value="Genomic_DNA"/>
</dbReference>
<protein>
    <submittedName>
        <fullName evidence="1">Uncharacterized protein</fullName>
    </submittedName>
</protein>
<sequence length="72" mass="7979">MALRVSSFSALFNRTVGADLLKPNPLSLHSFHGARICIGNLNRSTISILNYFLCLEPDKGKPMGMLSALRFR</sequence>
<accession>A0AAD3T7D4</accession>
<evidence type="ECO:0000313" key="2">
    <source>
        <dbReference type="Proteomes" id="UP001279734"/>
    </source>
</evidence>
<comment type="caution">
    <text evidence="1">The sequence shown here is derived from an EMBL/GenBank/DDBJ whole genome shotgun (WGS) entry which is preliminary data.</text>
</comment>
<reference evidence="1" key="1">
    <citation type="submission" date="2023-05" db="EMBL/GenBank/DDBJ databases">
        <title>Nepenthes gracilis genome sequencing.</title>
        <authorList>
            <person name="Fukushima K."/>
        </authorList>
    </citation>
    <scope>NUCLEOTIDE SEQUENCE</scope>
    <source>
        <strain evidence="1">SING2019-196</strain>
    </source>
</reference>